<dbReference type="InterPro" id="IPR005829">
    <property type="entry name" value="Sugar_transporter_CS"/>
</dbReference>
<keyword evidence="4 6" id="KW-0472">Membrane</keyword>
<protein>
    <recommendedName>
        <fullName evidence="7">Major facilitator superfamily (MFS) profile domain-containing protein</fullName>
    </recommendedName>
</protein>
<dbReference type="Proteomes" id="UP001626550">
    <property type="component" value="Unassembled WGS sequence"/>
</dbReference>
<dbReference type="EMBL" id="JBJKFK010007678">
    <property type="protein sequence ID" value="KAL3307317.1"/>
    <property type="molecule type" value="Genomic_DNA"/>
</dbReference>
<dbReference type="InterPro" id="IPR036259">
    <property type="entry name" value="MFS_trans_sf"/>
</dbReference>
<feature type="domain" description="Major facilitator superfamily (MFS) profile" evidence="7">
    <location>
        <begin position="113"/>
        <end position="426"/>
    </location>
</feature>
<evidence type="ECO:0000313" key="9">
    <source>
        <dbReference type="Proteomes" id="UP001626550"/>
    </source>
</evidence>
<feature type="non-terminal residue" evidence="8">
    <location>
        <position position="426"/>
    </location>
</feature>
<evidence type="ECO:0000256" key="2">
    <source>
        <dbReference type="ARBA" id="ARBA00022692"/>
    </source>
</evidence>
<dbReference type="InterPro" id="IPR011701">
    <property type="entry name" value="MFS"/>
</dbReference>
<accession>A0ABD2PKY7</accession>
<comment type="subcellular location">
    <subcellularLocation>
        <location evidence="1">Membrane</location>
        <topology evidence="1">Multi-pass membrane protein</topology>
    </subcellularLocation>
</comment>
<comment type="caution">
    <text evidence="8">The sequence shown here is derived from an EMBL/GenBank/DDBJ whole genome shotgun (WGS) entry which is preliminary data.</text>
</comment>
<feature type="region of interest" description="Disordered" evidence="5">
    <location>
        <begin position="1"/>
        <end position="22"/>
    </location>
</feature>
<dbReference type="GO" id="GO:0016020">
    <property type="term" value="C:membrane"/>
    <property type="evidence" value="ECO:0007669"/>
    <property type="project" value="UniProtKB-SubCell"/>
</dbReference>
<dbReference type="AlphaFoldDB" id="A0ABD2PKY7"/>
<sequence length="426" mass="47870">SVGLEDRSNAGHMNARNESVRNKMKRATATKYKGVDAALQYIVKPFGVWQVLLTCFCTLSLSSMEMLSIFGIGDPLVRCQMEPQWEERLVQLNYSFEQASHFIQGDKGSQCERLANFSDSANSSGYEACPLGYVLRPLLTQMPETLTEEFNLVCDRKWIQTIVFTSFMIGMVLGFPTGGAVADAYGRRMTFIVTSVLVSLVTASLAFAPYISVFIGLYCALGFLDAIKVTLIFLIVFELTTARFRPLASFLIVVHMYFINRSLAILLAYVTMNWRYLCGAIAGVTCTAGLAALLLPESPRWLISQHRYQLAVKMLRRSFRFNHFGRRPNQGQQTMLEEFASVYAAESKPPRQPFSLLFQDKRLLRITVLGSLIFMAHIVVYFGILMYTKEVQYSVFLATFIQAASCIPGTTLAMALYSHFRSVHSA</sequence>
<feature type="transmembrane region" description="Helical" evidence="6">
    <location>
        <begin position="214"/>
        <end position="237"/>
    </location>
</feature>
<evidence type="ECO:0000256" key="6">
    <source>
        <dbReference type="SAM" id="Phobius"/>
    </source>
</evidence>
<dbReference type="Pfam" id="PF07690">
    <property type="entry name" value="MFS_1"/>
    <property type="match status" value="1"/>
</dbReference>
<dbReference type="Gene3D" id="1.20.1250.20">
    <property type="entry name" value="MFS general substrate transporter like domains"/>
    <property type="match status" value="1"/>
</dbReference>
<proteinExistence type="predicted"/>
<evidence type="ECO:0000259" key="7">
    <source>
        <dbReference type="PROSITE" id="PS50850"/>
    </source>
</evidence>
<evidence type="ECO:0000256" key="3">
    <source>
        <dbReference type="ARBA" id="ARBA00022989"/>
    </source>
</evidence>
<name>A0ABD2PKY7_9PLAT</name>
<keyword evidence="3 6" id="KW-1133">Transmembrane helix</keyword>
<feature type="transmembrane region" description="Helical" evidence="6">
    <location>
        <begin position="158"/>
        <end position="182"/>
    </location>
</feature>
<evidence type="ECO:0000256" key="5">
    <source>
        <dbReference type="SAM" id="MobiDB-lite"/>
    </source>
</evidence>
<evidence type="ECO:0000313" key="8">
    <source>
        <dbReference type="EMBL" id="KAL3307317.1"/>
    </source>
</evidence>
<organism evidence="8 9">
    <name type="scientific">Cichlidogyrus casuarinus</name>
    <dbReference type="NCBI Taxonomy" id="1844966"/>
    <lineage>
        <taxon>Eukaryota</taxon>
        <taxon>Metazoa</taxon>
        <taxon>Spiralia</taxon>
        <taxon>Lophotrochozoa</taxon>
        <taxon>Platyhelminthes</taxon>
        <taxon>Monogenea</taxon>
        <taxon>Monopisthocotylea</taxon>
        <taxon>Dactylogyridea</taxon>
        <taxon>Ancyrocephalidae</taxon>
        <taxon>Cichlidogyrus</taxon>
    </lineage>
</organism>
<evidence type="ECO:0000256" key="4">
    <source>
        <dbReference type="ARBA" id="ARBA00023136"/>
    </source>
</evidence>
<dbReference type="PANTHER" id="PTHR24064">
    <property type="entry name" value="SOLUTE CARRIER FAMILY 22 MEMBER"/>
    <property type="match status" value="1"/>
</dbReference>
<reference evidence="8 9" key="1">
    <citation type="submission" date="2024-11" db="EMBL/GenBank/DDBJ databases">
        <title>Adaptive evolution of stress response genes in parasites aligns with host niche diversity.</title>
        <authorList>
            <person name="Hahn C."/>
            <person name="Resl P."/>
        </authorList>
    </citation>
    <scope>NUCLEOTIDE SEQUENCE [LARGE SCALE GENOMIC DNA]</scope>
    <source>
        <strain evidence="8">EGGRZ-B1_66</strain>
        <tissue evidence="8">Body</tissue>
    </source>
</reference>
<keyword evidence="9" id="KW-1185">Reference proteome</keyword>
<feature type="transmembrane region" description="Helical" evidence="6">
    <location>
        <begin position="249"/>
        <end position="268"/>
    </location>
</feature>
<evidence type="ECO:0000256" key="1">
    <source>
        <dbReference type="ARBA" id="ARBA00004141"/>
    </source>
</evidence>
<keyword evidence="2 6" id="KW-0812">Transmembrane</keyword>
<feature type="transmembrane region" description="Helical" evidence="6">
    <location>
        <begin position="363"/>
        <end position="387"/>
    </location>
</feature>
<dbReference type="PROSITE" id="PS50850">
    <property type="entry name" value="MFS"/>
    <property type="match status" value="1"/>
</dbReference>
<feature type="transmembrane region" description="Helical" evidence="6">
    <location>
        <begin position="274"/>
        <end position="295"/>
    </location>
</feature>
<dbReference type="SUPFAM" id="SSF103473">
    <property type="entry name" value="MFS general substrate transporter"/>
    <property type="match status" value="1"/>
</dbReference>
<feature type="transmembrane region" description="Helical" evidence="6">
    <location>
        <begin position="393"/>
        <end position="417"/>
    </location>
</feature>
<feature type="non-terminal residue" evidence="8">
    <location>
        <position position="1"/>
    </location>
</feature>
<dbReference type="InterPro" id="IPR020846">
    <property type="entry name" value="MFS_dom"/>
</dbReference>
<gene>
    <name evidence="8" type="ORF">Ciccas_014173</name>
</gene>
<feature type="transmembrane region" description="Helical" evidence="6">
    <location>
        <begin position="189"/>
        <end position="208"/>
    </location>
</feature>
<dbReference type="PROSITE" id="PS00216">
    <property type="entry name" value="SUGAR_TRANSPORT_1"/>
    <property type="match status" value="1"/>
</dbReference>